<dbReference type="Proteomes" id="UP000299102">
    <property type="component" value="Unassembled WGS sequence"/>
</dbReference>
<evidence type="ECO:0000313" key="3">
    <source>
        <dbReference type="Proteomes" id="UP000299102"/>
    </source>
</evidence>
<dbReference type="OrthoDB" id="442677at2759"/>
<protein>
    <submittedName>
        <fullName evidence="2">Uncharacterized protein</fullName>
    </submittedName>
</protein>
<comment type="caution">
    <text evidence="2">The sequence shown here is derived from an EMBL/GenBank/DDBJ whole genome shotgun (WGS) entry which is preliminary data.</text>
</comment>
<reference evidence="2 3" key="1">
    <citation type="journal article" date="2019" name="Commun. Biol.">
        <title>The bagworm genome reveals a unique fibroin gene that provides high tensile strength.</title>
        <authorList>
            <person name="Kono N."/>
            <person name="Nakamura H."/>
            <person name="Ohtoshi R."/>
            <person name="Tomita M."/>
            <person name="Numata K."/>
            <person name="Arakawa K."/>
        </authorList>
    </citation>
    <scope>NUCLEOTIDE SEQUENCE [LARGE SCALE GENOMIC DNA]</scope>
</reference>
<feature type="region of interest" description="Disordered" evidence="1">
    <location>
        <begin position="66"/>
        <end position="89"/>
    </location>
</feature>
<name>A0A4C1ZJY1_EUMVA</name>
<accession>A0A4C1ZJY1</accession>
<evidence type="ECO:0000313" key="2">
    <source>
        <dbReference type="EMBL" id="GBP87219.1"/>
    </source>
</evidence>
<gene>
    <name evidence="2" type="ORF">EVAR_59115_1</name>
</gene>
<organism evidence="2 3">
    <name type="scientific">Eumeta variegata</name>
    <name type="common">Bagworm moth</name>
    <name type="synonym">Eumeta japonica</name>
    <dbReference type="NCBI Taxonomy" id="151549"/>
    <lineage>
        <taxon>Eukaryota</taxon>
        <taxon>Metazoa</taxon>
        <taxon>Ecdysozoa</taxon>
        <taxon>Arthropoda</taxon>
        <taxon>Hexapoda</taxon>
        <taxon>Insecta</taxon>
        <taxon>Pterygota</taxon>
        <taxon>Neoptera</taxon>
        <taxon>Endopterygota</taxon>
        <taxon>Lepidoptera</taxon>
        <taxon>Glossata</taxon>
        <taxon>Ditrysia</taxon>
        <taxon>Tineoidea</taxon>
        <taxon>Psychidae</taxon>
        <taxon>Oiketicinae</taxon>
        <taxon>Eumeta</taxon>
    </lineage>
</organism>
<dbReference type="AlphaFoldDB" id="A0A4C1ZJY1"/>
<proteinExistence type="predicted"/>
<keyword evidence="3" id="KW-1185">Reference proteome</keyword>
<dbReference type="EMBL" id="BGZK01001845">
    <property type="protein sequence ID" value="GBP87219.1"/>
    <property type="molecule type" value="Genomic_DNA"/>
</dbReference>
<evidence type="ECO:0000256" key="1">
    <source>
        <dbReference type="SAM" id="MobiDB-lite"/>
    </source>
</evidence>
<sequence>MLLFSVRPTDGVDRMVQGRQQLEMLDVGCCILARVDIGVLQPRADNSTLDEVEPVAYKVEATRSLVNASPVHPPSAPPPRRSGRRLPIDSSLITVTTQMYKVKLKRSETIGADMTTTRNSAVVTFNVRLRR</sequence>
<feature type="compositionally biased region" description="Pro residues" evidence="1">
    <location>
        <begin position="71"/>
        <end position="80"/>
    </location>
</feature>